<keyword evidence="3" id="KW-1185">Reference proteome</keyword>
<evidence type="ECO:0000313" key="2">
    <source>
        <dbReference type="EMBL" id="PXX99117.1"/>
    </source>
</evidence>
<keyword evidence="1" id="KW-0732">Signal</keyword>
<dbReference type="Proteomes" id="UP000248079">
    <property type="component" value="Unassembled WGS sequence"/>
</dbReference>
<protein>
    <recommendedName>
        <fullName evidence="4">Lipoprotein</fullName>
    </recommendedName>
</protein>
<evidence type="ECO:0000313" key="3">
    <source>
        <dbReference type="Proteomes" id="UP000248079"/>
    </source>
</evidence>
<dbReference type="EMBL" id="QFLI01000006">
    <property type="protein sequence ID" value="PXX99117.1"/>
    <property type="molecule type" value="Genomic_DNA"/>
</dbReference>
<reference evidence="2 3" key="1">
    <citation type="submission" date="2018-05" db="EMBL/GenBank/DDBJ databases">
        <title>Marinifilum breve JC075T sp. nov., a marine bacterium isolated from Yongle Blue Hole in the South China Sea.</title>
        <authorList>
            <person name="Fu T."/>
        </authorList>
    </citation>
    <scope>NUCLEOTIDE SEQUENCE [LARGE SCALE GENOMIC DNA]</scope>
    <source>
        <strain evidence="2 3">JC075</strain>
    </source>
</reference>
<name>A0A2V3ZVL7_9BACT</name>
<accession>A0A2V3ZVL7</accession>
<feature type="chain" id="PRO_5016120342" description="Lipoprotein" evidence="1">
    <location>
        <begin position="25"/>
        <end position="211"/>
    </location>
</feature>
<proteinExistence type="predicted"/>
<organism evidence="2 3">
    <name type="scientific">Marinifilum breve</name>
    <dbReference type="NCBI Taxonomy" id="2184082"/>
    <lineage>
        <taxon>Bacteria</taxon>
        <taxon>Pseudomonadati</taxon>
        <taxon>Bacteroidota</taxon>
        <taxon>Bacteroidia</taxon>
        <taxon>Marinilabiliales</taxon>
        <taxon>Marinifilaceae</taxon>
    </lineage>
</organism>
<dbReference type="RefSeq" id="WP_133250046.1">
    <property type="nucleotide sequence ID" value="NZ_QFLI01000006.1"/>
</dbReference>
<evidence type="ECO:0000256" key="1">
    <source>
        <dbReference type="SAM" id="SignalP"/>
    </source>
</evidence>
<sequence>MNLRLFYAGITLLFWVSCSTVSNTARMSNNQGIHQNSNNQISMQFSGNDDCCVEMKNCEGIWNRDDNTIYLTGLIADSDCMDTAEEISIGVQGVDLNSIKFPHVVCGEFDESGYISWYNEEEVQRERNFCNKTGVCEYQGDVKKDKIKLTLTGFENNVLYGNFEGRIFLKGTGKLKFVKTSEYKDISNGTFSVNLTKEQFKKRNNYLVDKR</sequence>
<dbReference type="PROSITE" id="PS51257">
    <property type="entry name" value="PROKAR_LIPOPROTEIN"/>
    <property type="match status" value="1"/>
</dbReference>
<dbReference type="OrthoDB" id="1116552at2"/>
<comment type="caution">
    <text evidence="2">The sequence shown here is derived from an EMBL/GenBank/DDBJ whole genome shotgun (WGS) entry which is preliminary data.</text>
</comment>
<gene>
    <name evidence="2" type="ORF">DF185_14670</name>
</gene>
<feature type="signal peptide" evidence="1">
    <location>
        <begin position="1"/>
        <end position="24"/>
    </location>
</feature>
<dbReference type="AlphaFoldDB" id="A0A2V3ZVL7"/>
<evidence type="ECO:0008006" key="4">
    <source>
        <dbReference type="Google" id="ProtNLM"/>
    </source>
</evidence>